<dbReference type="Gene3D" id="3.40.50.150">
    <property type="entry name" value="Vaccinia Virus protein VP39"/>
    <property type="match status" value="1"/>
</dbReference>
<dbReference type="PATRIC" id="fig|452.5.peg.2094"/>
<sequence>MKFLNMTPELYNYMLDVSVREHPALKALRDETGKLALANMQISPDQAQFMQFLVRLIQARKVLELGTFTGYSALAMSLALPDDGELITCDINSEWTNVAHPFWQQAGQANKIKLRLGPALDSMEALLTEGYGHQFDFIFIDADKTNYLKYYELALQLVSPTGLIAVDNVFWDGKVIDETVNDGQTREIRRLNDMIRHDDRVDTSLLAIADGIFLIKPCNTRHHSQNERI</sequence>
<evidence type="ECO:0000313" key="4">
    <source>
        <dbReference type="EMBL" id="KTD62058.1"/>
    </source>
</evidence>
<evidence type="ECO:0000256" key="1">
    <source>
        <dbReference type="ARBA" id="ARBA00022603"/>
    </source>
</evidence>
<dbReference type="AlphaFoldDB" id="A0A0W0YYS2"/>
<dbReference type="PANTHER" id="PTHR10509">
    <property type="entry name" value="O-METHYLTRANSFERASE-RELATED"/>
    <property type="match status" value="1"/>
</dbReference>
<dbReference type="GO" id="GO:0032259">
    <property type="term" value="P:methylation"/>
    <property type="evidence" value="ECO:0007669"/>
    <property type="project" value="UniProtKB-KW"/>
</dbReference>
<dbReference type="SUPFAM" id="SSF53335">
    <property type="entry name" value="S-adenosyl-L-methionine-dependent methyltransferases"/>
    <property type="match status" value="1"/>
</dbReference>
<dbReference type="Proteomes" id="UP000054877">
    <property type="component" value="Unassembled WGS sequence"/>
</dbReference>
<dbReference type="Pfam" id="PF01596">
    <property type="entry name" value="Methyltransf_3"/>
    <property type="match status" value="1"/>
</dbReference>
<dbReference type="STRING" id="452.Lspi_1908"/>
<comment type="caution">
    <text evidence="4">The sequence shown here is derived from an EMBL/GenBank/DDBJ whole genome shotgun (WGS) entry which is preliminary data.</text>
</comment>
<dbReference type="OrthoDB" id="9799672at2"/>
<gene>
    <name evidence="4" type="ORF">Lspi_1908</name>
</gene>
<keyword evidence="2 4" id="KW-0808">Transferase</keyword>
<protein>
    <submittedName>
        <fullName evidence="4">SAM-dependent O-methyltransferase</fullName>
    </submittedName>
</protein>
<dbReference type="GO" id="GO:0008171">
    <property type="term" value="F:O-methyltransferase activity"/>
    <property type="evidence" value="ECO:0007669"/>
    <property type="project" value="InterPro"/>
</dbReference>
<dbReference type="EMBL" id="LNYX01000030">
    <property type="protein sequence ID" value="KTD62058.1"/>
    <property type="molecule type" value="Genomic_DNA"/>
</dbReference>
<dbReference type="InterPro" id="IPR002935">
    <property type="entry name" value="SAM_O-MeTrfase"/>
</dbReference>
<keyword evidence="5" id="KW-1185">Reference proteome</keyword>
<accession>A0A0W0YYS2</accession>
<dbReference type="CDD" id="cd02440">
    <property type="entry name" value="AdoMet_MTases"/>
    <property type="match status" value="1"/>
</dbReference>
<dbReference type="PROSITE" id="PS51682">
    <property type="entry name" value="SAM_OMT_I"/>
    <property type="match status" value="1"/>
</dbReference>
<name>A0A0W0YYS2_LEGSP</name>
<evidence type="ECO:0000313" key="5">
    <source>
        <dbReference type="Proteomes" id="UP000054877"/>
    </source>
</evidence>
<organism evidence="4 5">
    <name type="scientific">Legionella spiritensis</name>
    <dbReference type="NCBI Taxonomy" id="452"/>
    <lineage>
        <taxon>Bacteria</taxon>
        <taxon>Pseudomonadati</taxon>
        <taxon>Pseudomonadota</taxon>
        <taxon>Gammaproteobacteria</taxon>
        <taxon>Legionellales</taxon>
        <taxon>Legionellaceae</taxon>
        <taxon>Legionella</taxon>
    </lineage>
</organism>
<dbReference type="InterPro" id="IPR050362">
    <property type="entry name" value="Cation-dep_OMT"/>
</dbReference>
<evidence type="ECO:0000256" key="2">
    <source>
        <dbReference type="ARBA" id="ARBA00022679"/>
    </source>
</evidence>
<keyword evidence="3" id="KW-0949">S-adenosyl-L-methionine</keyword>
<reference evidence="4 5" key="1">
    <citation type="submission" date="2015-11" db="EMBL/GenBank/DDBJ databases">
        <title>Genomic analysis of 38 Legionella species identifies large and diverse effector repertoires.</title>
        <authorList>
            <person name="Burstein D."/>
            <person name="Amaro F."/>
            <person name="Zusman T."/>
            <person name="Lifshitz Z."/>
            <person name="Cohen O."/>
            <person name="Gilbert J.A."/>
            <person name="Pupko T."/>
            <person name="Shuman H.A."/>
            <person name="Segal G."/>
        </authorList>
    </citation>
    <scope>NUCLEOTIDE SEQUENCE [LARGE SCALE GENOMIC DNA]</scope>
    <source>
        <strain evidence="4 5">Mt.St.Helens-9</strain>
    </source>
</reference>
<evidence type="ECO:0000256" key="3">
    <source>
        <dbReference type="ARBA" id="ARBA00022691"/>
    </source>
</evidence>
<dbReference type="InterPro" id="IPR029063">
    <property type="entry name" value="SAM-dependent_MTases_sf"/>
</dbReference>
<keyword evidence="1 4" id="KW-0489">Methyltransferase</keyword>
<dbReference type="PANTHER" id="PTHR10509:SF14">
    <property type="entry name" value="CAFFEOYL-COA O-METHYLTRANSFERASE 3-RELATED"/>
    <property type="match status" value="1"/>
</dbReference>
<dbReference type="RefSeq" id="WP_058483828.1">
    <property type="nucleotide sequence ID" value="NZ_CAAAII010000008.1"/>
</dbReference>
<proteinExistence type="predicted"/>
<dbReference type="GO" id="GO:0008757">
    <property type="term" value="F:S-adenosylmethionine-dependent methyltransferase activity"/>
    <property type="evidence" value="ECO:0007669"/>
    <property type="project" value="TreeGrafter"/>
</dbReference>